<gene>
    <name evidence="2" type="ORF">IV01_05175</name>
</gene>
<dbReference type="Proteomes" id="UP000028631">
    <property type="component" value="Unassembled WGS sequence"/>
</dbReference>
<dbReference type="PATRIC" id="fig|317.175.peg.1089"/>
<feature type="domain" description="PilZ" evidence="1">
    <location>
        <begin position="5"/>
        <end position="105"/>
    </location>
</feature>
<comment type="caution">
    <text evidence="2">The sequence shown here is derived from an EMBL/GenBank/DDBJ whole genome shotgun (WGS) entry which is preliminary data.</text>
</comment>
<name>A0A085VP86_PSESX</name>
<dbReference type="EMBL" id="JPQU01000020">
    <property type="protein sequence ID" value="KFE57249.1"/>
    <property type="molecule type" value="Genomic_DNA"/>
</dbReference>
<evidence type="ECO:0000313" key="3">
    <source>
        <dbReference type="Proteomes" id="UP000028631"/>
    </source>
</evidence>
<dbReference type="OrthoDB" id="5625505at2"/>
<accession>A0A085VP86</accession>
<dbReference type="RefSeq" id="WP_032626705.1">
    <property type="nucleotide sequence ID" value="NZ_JPQU01000020.1"/>
</dbReference>
<proteinExistence type="predicted"/>
<evidence type="ECO:0000259" key="1">
    <source>
        <dbReference type="Pfam" id="PF07238"/>
    </source>
</evidence>
<dbReference type="GO" id="GO:0035438">
    <property type="term" value="F:cyclic-di-GMP binding"/>
    <property type="evidence" value="ECO:0007669"/>
    <property type="project" value="InterPro"/>
</dbReference>
<dbReference type="Gene3D" id="2.40.10.220">
    <property type="entry name" value="predicted glycosyltransferase like domains"/>
    <property type="match status" value="1"/>
</dbReference>
<dbReference type="AlphaFoldDB" id="A0A085VP86"/>
<dbReference type="InterPro" id="IPR009875">
    <property type="entry name" value="PilZ_domain"/>
</dbReference>
<protein>
    <submittedName>
        <fullName evidence="2">Pilus assembly protein PilZ</fullName>
    </submittedName>
</protein>
<reference evidence="2 3" key="1">
    <citation type="submission" date="2014-07" db="EMBL/GenBank/DDBJ databases">
        <title>Draft Genome Sequences of Environmental Pseudomonas syringae strains.</title>
        <authorList>
            <person name="Baltrus D.A."/>
            <person name="Berge O."/>
            <person name="Morris C."/>
        </authorList>
    </citation>
    <scope>NUCLEOTIDE SEQUENCE [LARGE SCALE GENOMIC DNA]</scope>
    <source>
        <strain evidence="2 3">GAW0119</strain>
    </source>
</reference>
<keyword evidence="3" id="KW-1185">Reference proteome</keyword>
<sequence length="119" mass="13394">MLKERKIERHQLPFYLRVSNRYTGKSVGCLGNISENGLMLISDLPVLVGAEFQLRLQVPCERGLPSTVDVNATCLWCHEDETPGSYDSGFTLTEAPAEYSELIKALRRYFSFHPLEASA</sequence>
<evidence type="ECO:0000313" key="2">
    <source>
        <dbReference type="EMBL" id="KFE57249.1"/>
    </source>
</evidence>
<dbReference type="Pfam" id="PF07238">
    <property type="entry name" value="PilZ"/>
    <property type="match status" value="1"/>
</dbReference>
<organism evidence="2 3">
    <name type="scientific">Pseudomonas syringae</name>
    <dbReference type="NCBI Taxonomy" id="317"/>
    <lineage>
        <taxon>Bacteria</taxon>
        <taxon>Pseudomonadati</taxon>
        <taxon>Pseudomonadota</taxon>
        <taxon>Gammaproteobacteria</taxon>
        <taxon>Pseudomonadales</taxon>
        <taxon>Pseudomonadaceae</taxon>
        <taxon>Pseudomonas</taxon>
    </lineage>
</organism>